<dbReference type="Proteomes" id="UP001177003">
    <property type="component" value="Chromosome 3"/>
</dbReference>
<proteinExistence type="predicted"/>
<organism evidence="1 2">
    <name type="scientific">Lactuca saligna</name>
    <name type="common">Willowleaf lettuce</name>
    <dbReference type="NCBI Taxonomy" id="75948"/>
    <lineage>
        <taxon>Eukaryota</taxon>
        <taxon>Viridiplantae</taxon>
        <taxon>Streptophyta</taxon>
        <taxon>Embryophyta</taxon>
        <taxon>Tracheophyta</taxon>
        <taxon>Spermatophyta</taxon>
        <taxon>Magnoliopsida</taxon>
        <taxon>eudicotyledons</taxon>
        <taxon>Gunneridae</taxon>
        <taxon>Pentapetalae</taxon>
        <taxon>asterids</taxon>
        <taxon>campanulids</taxon>
        <taxon>Asterales</taxon>
        <taxon>Asteraceae</taxon>
        <taxon>Cichorioideae</taxon>
        <taxon>Cichorieae</taxon>
        <taxon>Lactucinae</taxon>
        <taxon>Lactuca</taxon>
    </lineage>
</organism>
<evidence type="ECO:0000313" key="2">
    <source>
        <dbReference type="Proteomes" id="UP001177003"/>
    </source>
</evidence>
<dbReference type="PANTHER" id="PTHR33264">
    <property type="entry name" value="EXPRESSED PROTEIN"/>
    <property type="match status" value="1"/>
</dbReference>
<protein>
    <submittedName>
        <fullName evidence="1">Uncharacterized protein</fullName>
    </submittedName>
</protein>
<accession>A0AA35YLD9</accession>
<gene>
    <name evidence="1" type="ORF">LSALG_LOCUS16145</name>
</gene>
<dbReference type="PANTHER" id="PTHR33264:SF27">
    <property type="entry name" value="TRANSMEMBRANE PROTEIN"/>
    <property type="match status" value="1"/>
</dbReference>
<dbReference type="AlphaFoldDB" id="A0AA35YLD9"/>
<reference evidence="1" key="1">
    <citation type="submission" date="2023-04" db="EMBL/GenBank/DDBJ databases">
        <authorList>
            <person name="Vijverberg K."/>
            <person name="Xiong W."/>
            <person name="Schranz E."/>
        </authorList>
    </citation>
    <scope>NUCLEOTIDE SEQUENCE</scope>
</reference>
<keyword evidence="2" id="KW-1185">Reference proteome</keyword>
<dbReference type="EMBL" id="OX465079">
    <property type="protein sequence ID" value="CAI9276150.1"/>
    <property type="molecule type" value="Genomic_DNA"/>
</dbReference>
<name>A0AA35YLD9_LACSI</name>
<evidence type="ECO:0000313" key="1">
    <source>
        <dbReference type="EMBL" id="CAI9276150.1"/>
    </source>
</evidence>
<sequence>MEATKQRLSNYSIHTTTCLLTLYSLFPPFLTPSSKKRENPFSSKSNDSISSISFFLFPFLHFQTMEQQDWNMIGADCLVLSCCCQCLMLQLLVFFLLKLPTKLLKRTIRYIKRKFADQMRHGGKVVGVKVARCAKEVVGCQKPRDLMMKGRVDQVESSRIDGCMEEVEEVLEEFSRNGEFGFGSFWKGNNDVEVYFPICLVKQELGCHDHVFGSFRVH</sequence>